<dbReference type="AlphaFoldDB" id="A0A0M8JRT9"/>
<evidence type="ECO:0000256" key="1">
    <source>
        <dbReference type="ARBA" id="ARBA00007362"/>
    </source>
</evidence>
<feature type="transmembrane region" description="Helical" evidence="2">
    <location>
        <begin position="38"/>
        <end position="71"/>
    </location>
</feature>
<feature type="domain" description="EamA" evidence="3">
    <location>
        <begin position="22"/>
        <end position="98"/>
    </location>
</feature>
<dbReference type="SUPFAM" id="SSF103481">
    <property type="entry name" value="Multidrug resistance efflux transporter EmrE"/>
    <property type="match status" value="1"/>
</dbReference>
<dbReference type="GO" id="GO:0016020">
    <property type="term" value="C:membrane"/>
    <property type="evidence" value="ECO:0007669"/>
    <property type="project" value="InterPro"/>
</dbReference>
<feature type="transmembrane region" description="Helical" evidence="2">
    <location>
        <begin position="83"/>
        <end position="100"/>
    </location>
</feature>
<dbReference type="OrthoDB" id="161804at2"/>
<dbReference type="InterPro" id="IPR000620">
    <property type="entry name" value="EamA_dom"/>
</dbReference>
<dbReference type="EMBL" id="DF967975">
    <property type="protein sequence ID" value="GAP19155.1"/>
    <property type="molecule type" value="Genomic_DNA"/>
</dbReference>
<evidence type="ECO:0000259" key="3">
    <source>
        <dbReference type="Pfam" id="PF00892"/>
    </source>
</evidence>
<reference evidence="4" key="1">
    <citation type="journal article" date="2015" name="Genome Announc.">
        <title>Draft Genome Sequences of Anaerolinea thermolimosa IMO-1, Bellilinea caldifistulae GOMI-1, Leptolinea tardivitalis YMTK-2, Levilinea saccharolytica KIBI-1, Longilinea arvoryzae KOME-1, Previously Described as Members of the Class Anaerolineae (Chloroflexi).</title>
        <authorList>
            <person name="Matsuura N."/>
            <person name="Tourlousse M.D."/>
            <person name="Ohashi A."/>
            <person name="Hugenholtz P."/>
            <person name="Sekiguchi Y."/>
        </authorList>
    </citation>
    <scope>NUCLEOTIDE SEQUENCE</scope>
    <source>
        <strain evidence="4">KIBI-1</strain>
    </source>
</reference>
<dbReference type="InterPro" id="IPR037185">
    <property type="entry name" value="EmrE-like"/>
</dbReference>
<dbReference type="Pfam" id="PF00892">
    <property type="entry name" value="EamA"/>
    <property type="match status" value="1"/>
</dbReference>
<accession>A0A0M8JRT9</accession>
<gene>
    <name evidence="4" type="ORF">LSAC_03054</name>
</gene>
<sequence>MLWLATLVGGRVRSTLTTLNQNRPVIGRIALGSLMGPFVGVWLSLVAVQASHVGVASTLMAMTPVLILPVVRWGLKEQVSRRAVLGTLVSIVGVAVIFVGG</sequence>
<organism evidence="4">
    <name type="scientific">Levilinea saccharolytica</name>
    <dbReference type="NCBI Taxonomy" id="229921"/>
    <lineage>
        <taxon>Bacteria</taxon>
        <taxon>Bacillati</taxon>
        <taxon>Chloroflexota</taxon>
        <taxon>Anaerolineae</taxon>
        <taxon>Anaerolineales</taxon>
        <taxon>Anaerolineaceae</taxon>
        <taxon>Levilinea</taxon>
    </lineage>
</organism>
<evidence type="ECO:0000313" key="4">
    <source>
        <dbReference type="EMBL" id="GAP19155.1"/>
    </source>
</evidence>
<evidence type="ECO:0000256" key="2">
    <source>
        <dbReference type="SAM" id="Phobius"/>
    </source>
</evidence>
<keyword evidence="2" id="KW-0812">Transmembrane</keyword>
<protein>
    <submittedName>
        <fullName evidence="4">EamA-like transporter family</fullName>
    </submittedName>
</protein>
<proteinExistence type="inferred from homology"/>
<comment type="similarity">
    <text evidence="1">Belongs to the EamA transporter family.</text>
</comment>
<keyword evidence="2" id="KW-0472">Membrane</keyword>
<name>A0A0M8JRT9_9CHLR</name>
<keyword evidence="2" id="KW-1133">Transmembrane helix</keyword>